<keyword evidence="3 4" id="KW-0443">Lipid metabolism</keyword>
<dbReference type="AlphaFoldDB" id="A0A927UAK7"/>
<accession>A0A927UAK7</accession>
<sequence length="285" mass="32201">MKKGLVMEGGAMRGMFTCGVIDVLMENGIDFDSAVGVSAGATFGLNIKSRQIGRPLRYNKKYCNDKRYASMESLIKTGDIYNVPFCYGTLPYELDIWDVDTFYNNPMDFFCVATDIKTGQAVYHKCDTYDSTPEGTDISWIRASASMPVVSRPVEIDGGLYLDGGMSDSIPLKFMENEGCDKILVIETQPIDYIKKPQKYMGLIKLMLRNYPKMISTMAGRHDMYNKQKAYVKAKEDSGDVFVIRPDAPLHIGATEKNPDELQRVYDEGRRIAIERLEDLKEYLS</sequence>
<dbReference type="GO" id="GO:0016042">
    <property type="term" value="P:lipid catabolic process"/>
    <property type="evidence" value="ECO:0007669"/>
    <property type="project" value="UniProtKB-UniRule"/>
</dbReference>
<dbReference type="PANTHER" id="PTHR14226:SF25">
    <property type="entry name" value="PHOSPHOESTERASE"/>
    <property type="match status" value="1"/>
</dbReference>
<feature type="active site" description="Proton acceptor" evidence="4">
    <location>
        <position position="163"/>
    </location>
</feature>
<dbReference type="InterPro" id="IPR050301">
    <property type="entry name" value="NTE"/>
</dbReference>
<dbReference type="PANTHER" id="PTHR14226">
    <property type="entry name" value="NEUROPATHY TARGET ESTERASE/SWISS CHEESE D.MELANOGASTER"/>
    <property type="match status" value="1"/>
</dbReference>
<keyword evidence="2 4" id="KW-0442">Lipid degradation</keyword>
<comment type="caution">
    <text evidence="4">Lacks conserved residue(s) required for the propagation of feature annotation.</text>
</comment>
<dbReference type="InterPro" id="IPR045943">
    <property type="entry name" value="DUF6363"/>
</dbReference>
<dbReference type="Pfam" id="PF19890">
    <property type="entry name" value="DUF6363"/>
    <property type="match status" value="1"/>
</dbReference>
<dbReference type="InterPro" id="IPR037483">
    <property type="entry name" value="YjjU-like"/>
</dbReference>
<dbReference type="InterPro" id="IPR016035">
    <property type="entry name" value="Acyl_Trfase/lysoPLipase"/>
</dbReference>
<evidence type="ECO:0000256" key="1">
    <source>
        <dbReference type="ARBA" id="ARBA00022801"/>
    </source>
</evidence>
<evidence type="ECO:0000256" key="2">
    <source>
        <dbReference type="ARBA" id="ARBA00022963"/>
    </source>
</evidence>
<dbReference type="GO" id="GO:0016787">
    <property type="term" value="F:hydrolase activity"/>
    <property type="evidence" value="ECO:0007669"/>
    <property type="project" value="UniProtKB-UniRule"/>
</dbReference>
<organism evidence="6 7">
    <name type="scientific">Pseudobutyrivibrio ruminis</name>
    <dbReference type="NCBI Taxonomy" id="46206"/>
    <lineage>
        <taxon>Bacteria</taxon>
        <taxon>Bacillati</taxon>
        <taxon>Bacillota</taxon>
        <taxon>Clostridia</taxon>
        <taxon>Lachnospirales</taxon>
        <taxon>Lachnospiraceae</taxon>
        <taxon>Pseudobutyrivibrio</taxon>
    </lineage>
</organism>
<evidence type="ECO:0000313" key="7">
    <source>
        <dbReference type="Proteomes" id="UP000766246"/>
    </source>
</evidence>
<gene>
    <name evidence="6" type="ORF">E7272_10340</name>
</gene>
<dbReference type="PROSITE" id="PS51635">
    <property type="entry name" value="PNPLA"/>
    <property type="match status" value="1"/>
</dbReference>
<dbReference type="Proteomes" id="UP000766246">
    <property type="component" value="Unassembled WGS sequence"/>
</dbReference>
<feature type="domain" description="PNPLA" evidence="5">
    <location>
        <begin position="5"/>
        <end position="176"/>
    </location>
</feature>
<evidence type="ECO:0000313" key="6">
    <source>
        <dbReference type="EMBL" id="MBE5920227.1"/>
    </source>
</evidence>
<evidence type="ECO:0000256" key="4">
    <source>
        <dbReference type="PROSITE-ProRule" id="PRU01161"/>
    </source>
</evidence>
<dbReference type="SUPFAM" id="SSF52151">
    <property type="entry name" value="FabD/lysophospholipase-like"/>
    <property type="match status" value="1"/>
</dbReference>
<comment type="caution">
    <text evidence="6">The sequence shown here is derived from an EMBL/GenBank/DDBJ whole genome shotgun (WGS) entry which is preliminary data.</text>
</comment>
<proteinExistence type="predicted"/>
<feature type="short sequence motif" description="GXSXG" evidence="4">
    <location>
        <begin position="36"/>
        <end position="40"/>
    </location>
</feature>
<evidence type="ECO:0000256" key="3">
    <source>
        <dbReference type="ARBA" id="ARBA00023098"/>
    </source>
</evidence>
<feature type="short sequence motif" description="DGA/G" evidence="4">
    <location>
        <begin position="163"/>
        <end position="165"/>
    </location>
</feature>
<name>A0A927UAK7_9FIRM</name>
<keyword evidence="1 4" id="KW-0378">Hydrolase</keyword>
<evidence type="ECO:0000259" key="5">
    <source>
        <dbReference type="PROSITE" id="PS51635"/>
    </source>
</evidence>
<dbReference type="Gene3D" id="3.40.1090.10">
    <property type="entry name" value="Cytosolic phospholipase A2 catalytic domain"/>
    <property type="match status" value="2"/>
</dbReference>
<feature type="active site" description="Nucleophile" evidence="4">
    <location>
        <position position="38"/>
    </location>
</feature>
<dbReference type="InterPro" id="IPR002641">
    <property type="entry name" value="PNPLA_dom"/>
</dbReference>
<dbReference type="Pfam" id="PF01734">
    <property type="entry name" value="Patatin"/>
    <property type="match status" value="1"/>
</dbReference>
<protein>
    <submittedName>
        <fullName evidence="6">Patatin family protein</fullName>
    </submittedName>
</protein>
<dbReference type="EMBL" id="SVER01000027">
    <property type="protein sequence ID" value="MBE5920227.1"/>
    <property type="molecule type" value="Genomic_DNA"/>
</dbReference>
<reference evidence="6" key="1">
    <citation type="submission" date="2019-04" db="EMBL/GenBank/DDBJ databases">
        <title>Evolution of Biomass-Degrading Anaerobic Consortia Revealed by Metagenomics.</title>
        <authorList>
            <person name="Peng X."/>
        </authorList>
    </citation>
    <scope>NUCLEOTIDE SEQUENCE</scope>
    <source>
        <strain evidence="6">SIG311</strain>
    </source>
</reference>
<dbReference type="CDD" id="cd07208">
    <property type="entry name" value="Pat_hypo_Ecoli_yjju_like"/>
    <property type="match status" value="1"/>
</dbReference>